<keyword evidence="4 9" id="KW-1133">Transmembrane helix</keyword>
<evidence type="ECO:0000313" key="11">
    <source>
        <dbReference type="Proteomes" id="UP000324800"/>
    </source>
</evidence>
<sequence length="155" mass="17636">MWKQFQLKKQGIQSNILGKGDKPKNATALENILKNVTYSGAVIQFGRFTLVLIADIVFIAAIIEMKNNWRAGFSSDQGTNLVTSGIYQRSRNPAFLGFDLLYIGCSLAYLNFLNLVITVVAVILFHLQIQGEEQFLTDTFKEEYADYKIQVRRYI</sequence>
<keyword evidence="3 9" id="KW-0812">Transmembrane</keyword>
<dbReference type="GO" id="GO:0012505">
    <property type="term" value="C:endomembrane system"/>
    <property type="evidence" value="ECO:0007669"/>
    <property type="project" value="UniProtKB-SubCell"/>
</dbReference>
<keyword evidence="8" id="KW-1208">Phospholipid metabolism</keyword>
<comment type="caution">
    <text evidence="10">The sequence shown here is derived from an EMBL/GenBank/DDBJ whole genome shotgun (WGS) entry which is preliminary data.</text>
</comment>
<accession>A0A5J4W0Z8</accession>
<evidence type="ECO:0000313" key="10">
    <source>
        <dbReference type="EMBL" id="KAA6388614.1"/>
    </source>
</evidence>
<dbReference type="PANTHER" id="PTHR12714">
    <property type="entry name" value="PROTEIN-S ISOPRENYLCYSTEINE O-METHYLTRANSFERASE"/>
    <property type="match status" value="1"/>
</dbReference>
<dbReference type="GO" id="GO:0006656">
    <property type="term" value="P:phosphatidylcholine biosynthetic process"/>
    <property type="evidence" value="ECO:0007669"/>
    <property type="project" value="UniProtKB-UniPathway"/>
</dbReference>
<dbReference type="PANTHER" id="PTHR12714:SF9">
    <property type="entry name" value="PROTEIN-S-ISOPRENYLCYSTEINE O-METHYLTRANSFERASE"/>
    <property type="match status" value="1"/>
</dbReference>
<keyword evidence="5" id="KW-0443">Lipid metabolism</keyword>
<name>A0A5J4W0Z8_9EUKA</name>
<keyword evidence="10" id="KW-0489">Methyltransferase</keyword>
<evidence type="ECO:0000256" key="5">
    <source>
        <dbReference type="ARBA" id="ARBA00023098"/>
    </source>
</evidence>
<evidence type="ECO:0000256" key="4">
    <source>
        <dbReference type="ARBA" id="ARBA00022989"/>
    </source>
</evidence>
<dbReference type="Pfam" id="PF04191">
    <property type="entry name" value="PEMT"/>
    <property type="match status" value="1"/>
</dbReference>
<keyword evidence="10" id="KW-0808">Transferase</keyword>
<dbReference type="AlphaFoldDB" id="A0A5J4W0Z8"/>
<dbReference type="Gene3D" id="1.20.120.1630">
    <property type="match status" value="1"/>
</dbReference>
<evidence type="ECO:0000256" key="8">
    <source>
        <dbReference type="ARBA" id="ARBA00023264"/>
    </source>
</evidence>
<dbReference type="UniPathway" id="UPA00753"/>
<dbReference type="InterPro" id="IPR007318">
    <property type="entry name" value="Phopholipid_MeTrfase"/>
</dbReference>
<evidence type="ECO:0000256" key="7">
    <source>
        <dbReference type="ARBA" id="ARBA00023209"/>
    </source>
</evidence>
<dbReference type="GO" id="GO:0032259">
    <property type="term" value="P:methylation"/>
    <property type="evidence" value="ECO:0007669"/>
    <property type="project" value="UniProtKB-KW"/>
</dbReference>
<protein>
    <submittedName>
        <fullName evidence="10">Putative isoprenylcysteine carboxylmethyltransferase family protein</fullName>
    </submittedName>
</protein>
<comment type="subcellular location">
    <subcellularLocation>
        <location evidence="1">Endomembrane system</location>
        <topology evidence="1">Multi-pass membrane protein</topology>
    </subcellularLocation>
</comment>
<keyword evidence="7" id="KW-0594">Phospholipid biosynthesis</keyword>
<dbReference type="Proteomes" id="UP000324800">
    <property type="component" value="Unassembled WGS sequence"/>
</dbReference>
<reference evidence="10 11" key="1">
    <citation type="submission" date="2019-03" db="EMBL/GenBank/DDBJ databases">
        <title>Single cell metagenomics reveals metabolic interactions within the superorganism composed of flagellate Streblomastix strix and complex community of Bacteroidetes bacteria on its surface.</title>
        <authorList>
            <person name="Treitli S.C."/>
            <person name="Kolisko M."/>
            <person name="Husnik F."/>
            <person name="Keeling P."/>
            <person name="Hampl V."/>
        </authorList>
    </citation>
    <scope>NUCLEOTIDE SEQUENCE [LARGE SCALE GENOMIC DNA]</scope>
    <source>
        <strain evidence="10">ST1C</strain>
    </source>
</reference>
<keyword evidence="6 9" id="KW-0472">Membrane</keyword>
<evidence type="ECO:0000256" key="3">
    <source>
        <dbReference type="ARBA" id="ARBA00022692"/>
    </source>
</evidence>
<dbReference type="GO" id="GO:0008168">
    <property type="term" value="F:methyltransferase activity"/>
    <property type="evidence" value="ECO:0007669"/>
    <property type="project" value="UniProtKB-KW"/>
</dbReference>
<evidence type="ECO:0000256" key="9">
    <source>
        <dbReference type="SAM" id="Phobius"/>
    </source>
</evidence>
<gene>
    <name evidence="10" type="ORF">EZS28_015858</name>
</gene>
<evidence type="ECO:0000256" key="6">
    <source>
        <dbReference type="ARBA" id="ARBA00023136"/>
    </source>
</evidence>
<evidence type="ECO:0000256" key="2">
    <source>
        <dbReference type="ARBA" id="ARBA00022516"/>
    </source>
</evidence>
<feature type="transmembrane region" description="Helical" evidence="9">
    <location>
        <begin position="45"/>
        <end position="63"/>
    </location>
</feature>
<keyword evidence="2" id="KW-0444">Lipid biosynthesis</keyword>
<organism evidence="10 11">
    <name type="scientific">Streblomastix strix</name>
    <dbReference type="NCBI Taxonomy" id="222440"/>
    <lineage>
        <taxon>Eukaryota</taxon>
        <taxon>Metamonada</taxon>
        <taxon>Preaxostyla</taxon>
        <taxon>Oxymonadida</taxon>
        <taxon>Streblomastigidae</taxon>
        <taxon>Streblomastix</taxon>
    </lineage>
</organism>
<feature type="transmembrane region" description="Helical" evidence="9">
    <location>
        <begin position="100"/>
        <end position="125"/>
    </location>
</feature>
<proteinExistence type="predicted"/>
<evidence type="ECO:0000256" key="1">
    <source>
        <dbReference type="ARBA" id="ARBA00004127"/>
    </source>
</evidence>
<dbReference type="EMBL" id="SNRW01003913">
    <property type="protein sequence ID" value="KAA6388614.1"/>
    <property type="molecule type" value="Genomic_DNA"/>
</dbReference>